<sequence length="86" mass="10060">MKEAFPELWSESINNNMNKESERIGYATQISIETSLLFDDSNRNIQPGKLRYGCPHRIWILHWSIFTTYLKLSLNYAHKATIETIA</sequence>
<accession>A0ABC8IZW9</accession>
<comment type="caution">
    <text evidence="1">The sequence shown here is derived from an EMBL/GenBank/DDBJ whole genome shotgun (WGS) entry which is preliminary data.</text>
</comment>
<dbReference type="EMBL" id="CAKOAT010050822">
    <property type="protein sequence ID" value="CAH8296635.1"/>
    <property type="molecule type" value="Genomic_DNA"/>
</dbReference>
<dbReference type="AlphaFoldDB" id="A0ABC8IZW9"/>
<dbReference type="Proteomes" id="UP001642260">
    <property type="component" value="Unassembled WGS sequence"/>
</dbReference>
<gene>
    <name evidence="1" type="ORF">ERUC_LOCUS2035</name>
</gene>
<proteinExistence type="predicted"/>
<organism evidence="1 2">
    <name type="scientific">Eruca vesicaria subsp. sativa</name>
    <name type="common">Garden rocket</name>
    <name type="synonym">Eruca sativa</name>
    <dbReference type="NCBI Taxonomy" id="29727"/>
    <lineage>
        <taxon>Eukaryota</taxon>
        <taxon>Viridiplantae</taxon>
        <taxon>Streptophyta</taxon>
        <taxon>Embryophyta</taxon>
        <taxon>Tracheophyta</taxon>
        <taxon>Spermatophyta</taxon>
        <taxon>Magnoliopsida</taxon>
        <taxon>eudicotyledons</taxon>
        <taxon>Gunneridae</taxon>
        <taxon>Pentapetalae</taxon>
        <taxon>rosids</taxon>
        <taxon>malvids</taxon>
        <taxon>Brassicales</taxon>
        <taxon>Brassicaceae</taxon>
        <taxon>Brassiceae</taxon>
        <taxon>Eruca</taxon>
    </lineage>
</organism>
<evidence type="ECO:0000313" key="1">
    <source>
        <dbReference type="EMBL" id="CAH8296635.1"/>
    </source>
</evidence>
<evidence type="ECO:0000313" key="2">
    <source>
        <dbReference type="Proteomes" id="UP001642260"/>
    </source>
</evidence>
<reference evidence="1 2" key="1">
    <citation type="submission" date="2022-03" db="EMBL/GenBank/DDBJ databases">
        <authorList>
            <person name="Macdonald S."/>
            <person name="Ahmed S."/>
            <person name="Newling K."/>
        </authorList>
    </citation>
    <scope>NUCLEOTIDE SEQUENCE [LARGE SCALE GENOMIC DNA]</scope>
</reference>
<keyword evidence="2" id="KW-1185">Reference proteome</keyword>
<protein>
    <submittedName>
        <fullName evidence="1">Uncharacterized protein</fullName>
    </submittedName>
</protein>
<name>A0ABC8IZW9_ERUVS</name>